<gene>
    <name evidence="5" type="ORF">HERILL_LOCUS11016</name>
</gene>
<keyword evidence="3" id="KW-0862">Zinc</keyword>
<evidence type="ECO:0000256" key="1">
    <source>
        <dbReference type="ARBA" id="ARBA00022723"/>
    </source>
</evidence>
<evidence type="ECO:0000259" key="4">
    <source>
        <dbReference type="SMART" id="SM01328"/>
    </source>
</evidence>
<dbReference type="Pfam" id="PF17180">
    <property type="entry name" value="Zn_ribbon_3CxxC_2"/>
    <property type="match status" value="1"/>
</dbReference>
<reference evidence="5 6" key="1">
    <citation type="submission" date="2020-11" db="EMBL/GenBank/DDBJ databases">
        <authorList>
            <person name="Wallbank WR R."/>
            <person name="Pardo Diaz C."/>
            <person name="Kozak K."/>
            <person name="Martin S."/>
            <person name="Jiggins C."/>
            <person name="Moest M."/>
            <person name="Warren A I."/>
            <person name="Generalovic N T."/>
            <person name="Byers J.R.P. K."/>
            <person name="Montejo-Kovacevich G."/>
            <person name="Yen C E."/>
        </authorList>
    </citation>
    <scope>NUCLEOTIDE SEQUENCE [LARGE SCALE GENOMIC DNA]</scope>
</reference>
<dbReference type="EMBL" id="LR899012">
    <property type="protein sequence ID" value="CAD7088389.1"/>
    <property type="molecule type" value="Genomic_DNA"/>
</dbReference>
<proteinExistence type="predicted"/>
<dbReference type="OMA" id="ANSWADM"/>
<evidence type="ECO:0000313" key="5">
    <source>
        <dbReference type="EMBL" id="CAD7088389.1"/>
    </source>
</evidence>
<protein>
    <recommendedName>
        <fullName evidence="4">3CxxC-type domain-containing protein</fullName>
    </recommendedName>
</protein>
<feature type="domain" description="3CxxC-type" evidence="4">
    <location>
        <begin position="14"/>
        <end position="89"/>
    </location>
</feature>
<name>A0A7R8UYN7_HERIL</name>
<dbReference type="GO" id="GO:0008270">
    <property type="term" value="F:zinc ion binding"/>
    <property type="evidence" value="ECO:0007669"/>
    <property type="project" value="UniProtKB-KW"/>
</dbReference>
<keyword evidence="6" id="KW-1185">Reference proteome</keyword>
<accession>A0A7R8UYN7</accession>
<sequence length="107" mass="12429">MTNKQSTPYQGSSRCFGKYKCPKCNRAWASACSWANTWQQCNACKSKVYPHNQWKLKKRKNQKPTKPDEDADAKIKGHIKELCEKCRIIGSNCLKYFKLNKKKAEKP</sequence>
<dbReference type="SMART" id="SM01328">
    <property type="entry name" value="zf-3CxxC"/>
    <property type="match status" value="1"/>
</dbReference>
<evidence type="ECO:0000313" key="6">
    <source>
        <dbReference type="Proteomes" id="UP000594454"/>
    </source>
</evidence>
<evidence type="ECO:0000256" key="2">
    <source>
        <dbReference type="ARBA" id="ARBA00022771"/>
    </source>
</evidence>
<organism evidence="5 6">
    <name type="scientific">Hermetia illucens</name>
    <name type="common">Black soldier fly</name>
    <dbReference type="NCBI Taxonomy" id="343691"/>
    <lineage>
        <taxon>Eukaryota</taxon>
        <taxon>Metazoa</taxon>
        <taxon>Ecdysozoa</taxon>
        <taxon>Arthropoda</taxon>
        <taxon>Hexapoda</taxon>
        <taxon>Insecta</taxon>
        <taxon>Pterygota</taxon>
        <taxon>Neoptera</taxon>
        <taxon>Endopterygota</taxon>
        <taxon>Diptera</taxon>
        <taxon>Brachycera</taxon>
        <taxon>Stratiomyomorpha</taxon>
        <taxon>Stratiomyidae</taxon>
        <taxon>Hermetiinae</taxon>
        <taxon>Hermetia</taxon>
    </lineage>
</organism>
<dbReference type="AlphaFoldDB" id="A0A7R8UYN7"/>
<keyword evidence="2" id="KW-0863">Zinc-finger</keyword>
<dbReference type="OrthoDB" id="10038672at2759"/>
<keyword evidence="1" id="KW-0479">Metal-binding</keyword>
<evidence type="ECO:0000256" key="3">
    <source>
        <dbReference type="ARBA" id="ARBA00022833"/>
    </source>
</evidence>
<dbReference type="InParanoid" id="A0A7R8UYN7"/>
<dbReference type="InterPro" id="IPR027377">
    <property type="entry name" value="ZAR1/RTP1-5-like_Znf-3CxxC"/>
</dbReference>
<dbReference type="EMBL" id="LR899012">
    <property type="protein sequence ID" value="CAD7088388.1"/>
    <property type="molecule type" value="Genomic_DNA"/>
</dbReference>
<dbReference type="Proteomes" id="UP000594454">
    <property type="component" value="Chromosome 4"/>
</dbReference>
<dbReference type="InterPro" id="IPR033446">
    <property type="entry name" value="ZCCHC24_Znf-3CxxC"/>
</dbReference>